<protein>
    <submittedName>
        <fullName evidence="2">Uncharacterized protein</fullName>
    </submittedName>
</protein>
<evidence type="ECO:0000256" key="1">
    <source>
        <dbReference type="SAM" id="MobiDB-lite"/>
    </source>
</evidence>
<dbReference type="EMBL" id="BONZ01000083">
    <property type="protein sequence ID" value="GIH19604.1"/>
    <property type="molecule type" value="Genomic_DNA"/>
</dbReference>
<comment type="caution">
    <text evidence="2">The sequence shown here is derived from an EMBL/GenBank/DDBJ whole genome shotgun (WGS) entry which is preliminary data.</text>
</comment>
<evidence type="ECO:0000313" key="2">
    <source>
        <dbReference type="EMBL" id="GIH19604.1"/>
    </source>
</evidence>
<reference evidence="2" key="1">
    <citation type="submission" date="2021-01" db="EMBL/GenBank/DDBJ databases">
        <title>Whole genome shotgun sequence of Rugosimonospora africana NBRC 104875.</title>
        <authorList>
            <person name="Komaki H."/>
            <person name="Tamura T."/>
        </authorList>
    </citation>
    <scope>NUCLEOTIDE SEQUENCE</scope>
    <source>
        <strain evidence="2">NBRC 104875</strain>
    </source>
</reference>
<sequence length="100" mass="11368">MFPNLRPDLPRPTGRPGPTHRHCHGQRHPWEQITGLEADNAALRERLADRDTTIAELTAFRTAAVSQLAVQHDEILRLRQQIAGRANIRILYPKPDNSHP</sequence>
<name>A0A8J3R0H2_9ACTN</name>
<keyword evidence="3" id="KW-1185">Reference proteome</keyword>
<organism evidence="2 3">
    <name type="scientific">Rugosimonospora africana</name>
    <dbReference type="NCBI Taxonomy" id="556532"/>
    <lineage>
        <taxon>Bacteria</taxon>
        <taxon>Bacillati</taxon>
        <taxon>Actinomycetota</taxon>
        <taxon>Actinomycetes</taxon>
        <taxon>Micromonosporales</taxon>
        <taxon>Micromonosporaceae</taxon>
        <taxon>Rugosimonospora</taxon>
    </lineage>
</organism>
<dbReference type="RefSeq" id="WP_203923060.1">
    <property type="nucleotide sequence ID" value="NZ_BONZ01000083.1"/>
</dbReference>
<accession>A0A8J3R0H2</accession>
<gene>
    <name evidence="2" type="ORF">Raf01_77760</name>
</gene>
<dbReference type="Proteomes" id="UP000642748">
    <property type="component" value="Unassembled WGS sequence"/>
</dbReference>
<feature type="region of interest" description="Disordered" evidence="1">
    <location>
        <begin position="1"/>
        <end position="27"/>
    </location>
</feature>
<proteinExistence type="predicted"/>
<feature type="compositionally biased region" description="Basic residues" evidence="1">
    <location>
        <begin position="18"/>
        <end position="27"/>
    </location>
</feature>
<dbReference type="AlphaFoldDB" id="A0A8J3R0H2"/>
<evidence type="ECO:0000313" key="3">
    <source>
        <dbReference type="Proteomes" id="UP000642748"/>
    </source>
</evidence>
<feature type="compositionally biased region" description="Low complexity" evidence="1">
    <location>
        <begin position="1"/>
        <end position="17"/>
    </location>
</feature>